<keyword evidence="11 12" id="KW-0807">Transducer</keyword>
<dbReference type="InterPro" id="IPR000276">
    <property type="entry name" value="GPCR_Rhodpsn"/>
</dbReference>
<feature type="transmembrane region" description="Helical" evidence="13">
    <location>
        <begin position="275"/>
        <end position="298"/>
    </location>
</feature>
<feature type="transmembrane region" description="Helical" evidence="13">
    <location>
        <begin position="98"/>
        <end position="117"/>
    </location>
</feature>
<sequence length="347" mass="38865">MCGYLNITKLWHISHHAYKSFHGLMYCGLFLLFLNTFCIQMENVTKVTMFILTGFTDDFEVQIFLFLLFLAIYLFTLVGNLGLVILVIGDSRLHNPMYYFLSVLSFLDACYSSVVTPKMLVNFLAENKAISYVGCAAQMLLFVTFGTTECFLLAAMAYDRYVAIYNPLLYSVSMSPRVYVPLIVASYVGGILHASIHTVATFSLSFCASNEIRHVFCDIPPLLAISCSDTHTNQLLLSYLVGSIEIVTILTVLISYGFILLAIRKIHSAAGRRKVFSTCGSHLTGVSIYHGTILFTYMRPSSSYALDHDMIASTFYTIVIPMLNPIIYSLRNKDVKEAMKKLVKIGS</sequence>
<keyword evidence="4 13" id="KW-0716">Sensory transduction</keyword>
<evidence type="ECO:0000256" key="5">
    <source>
        <dbReference type="ARBA" id="ARBA00022692"/>
    </source>
</evidence>
<dbReference type="Ensembl" id="ENSPTIT00000021236.1">
    <property type="protein sequence ID" value="ENSPTIP00000017049.1"/>
    <property type="gene ID" value="ENSPTIG00000015598.1"/>
</dbReference>
<evidence type="ECO:0000256" key="1">
    <source>
        <dbReference type="ARBA" id="ARBA00003929"/>
    </source>
</evidence>
<dbReference type="InterPro" id="IPR000725">
    <property type="entry name" value="Olfact_rcpt"/>
</dbReference>
<keyword evidence="16" id="KW-1185">Reference proteome</keyword>
<name>A0A8C9K522_PANTA</name>
<evidence type="ECO:0000256" key="2">
    <source>
        <dbReference type="ARBA" id="ARBA00004651"/>
    </source>
</evidence>
<keyword evidence="7 13" id="KW-1133">Transmembrane helix</keyword>
<dbReference type="GeneTree" id="ENSGT00940000153301"/>
<dbReference type="GO" id="GO:0004984">
    <property type="term" value="F:olfactory receptor activity"/>
    <property type="evidence" value="ECO:0007669"/>
    <property type="project" value="InterPro"/>
</dbReference>
<evidence type="ECO:0000256" key="9">
    <source>
        <dbReference type="ARBA" id="ARBA00023136"/>
    </source>
</evidence>
<protein>
    <recommendedName>
        <fullName evidence="13">Olfactory receptor</fullName>
    </recommendedName>
</protein>
<dbReference type="PANTHER" id="PTHR48018">
    <property type="entry name" value="OLFACTORY RECEPTOR"/>
    <property type="match status" value="1"/>
</dbReference>
<reference evidence="15" key="1">
    <citation type="submission" date="2025-08" db="UniProtKB">
        <authorList>
            <consortium name="Ensembl"/>
        </authorList>
    </citation>
    <scope>IDENTIFICATION</scope>
</reference>
<dbReference type="PROSITE" id="PS00237">
    <property type="entry name" value="G_PROTEIN_RECEP_F1_1"/>
    <property type="match status" value="1"/>
</dbReference>
<evidence type="ECO:0000256" key="6">
    <source>
        <dbReference type="ARBA" id="ARBA00022725"/>
    </source>
</evidence>
<keyword evidence="9 13" id="KW-0472">Membrane</keyword>
<comment type="subcellular location">
    <subcellularLocation>
        <location evidence="2 13">Cell membrane</location>
        <topology evidence="2 13">Multi-pass membrane protein</topology>
    </subcellularLocation>
</comment>
<keyword evidence="6 13" id="KW-0552">Olfaction</keyword>
<evidence type="ECO:0000259" key="14">
    <source>
        <dbReference type="PROSITE" id="PS50262"/>
    </source>
</evidence>
<evidence type="ECO:0000256" key="8">
    <source>
        <dbReference type="ARBA" id="ARBA00023040"/>
    </source>
</evidence>
<feature type="domain" description="G-protein coupled receptors family 1 profile" evidence="14">
    <location>
        <begin position="79"/>
        <end position="328"/>
    </location>
</feature>
<evidence type="ECO:0000313" key="15">
    <source>
        <dbReference type="Ensembl" id="ENSPTIP00000017049.1"/>
    </source>
</evidence>
<evidence type="ECO:0000256" key="3">
    <source>
        <dbReference type="ARBA" id="ARBA00022475"/>
    </source>
</evidence>
<evidence type="ECO:0000256" key="7">
    <source>
        <dbReference type="ARBA" id="ARBA00022989"/>
    </source>
</evidence>
<feature type="transmembrane region" description="Helical" evidence="13">
    <location>
        <begin position="129"/>
        <end position="158"/>
    </location>
</feature>
<dbReference type="AlphaFoldDB" id="A0A8C9K522"/>
<feature type="transmembrane region" description="Helical" evidence="13">
    <location>
        <begin position="239"/>
        <end position="263"/>
    </location>
</feature>
<feature type="transmembrane region" description="Helical" evidence="13">
    <location>
        <begin position="21"/>
        <end position="43"/>
    </location>
</feature>
<dbReference type="FunFam" id="1.20.1070.10:FF:000004">
    <property type="entry name" value="Olfactory receptor"/>
    <property type="match status" value="1"/>
</dbReference>
<evidence type="ECO:0000313" key="16">
    <source>
        <dbReference type="Proteomes" id="UP000675900"/>
    </source>
</evidence>
<feature type="transmembrane region" description="Helical" evidence="13">
    <location>
        <begin position="63"/>
        <end position="86"/>
    </location>
</feature>
<comment type="similarity">
    <text evidence="12">Belongs to the G-protein coupled receptor 1 family.</text>
</comment>
<dbReference type="Gene3D" id="1.20.1070.10">
    <property type="entry name" value="Rhodopsin 7-helix transmembrane proteins"/>
    <property type="match status" value="1"/>
</dbReference>
<dbReference type="GO" id="GO:0004930">
    <property type="term" value="F:G protein-coupled receptor activity"/>
    <property type="evidence" value="ECO:0007669"/>
    <property type="project" value="UniProtKB-KW"/>
</dbReference>
<accession>A0A8C9K522</accession>
<dbReference type="SUPFAM" id="SSF81321">
    <property type="entry name" value="Family A G protein-coupled receptor-like"/>
    <property type="match status" value="1"/>
</dbReference>
<dbReference type="InterPro" id="IPR017452">
    <property type="entry name" value="GPCR_Rhodpsn_7TM"/>
</dbReference>
<keyword evidence="8 12" id="KW-0297">G-protein coupled receptor</keyword>
<keyword evidence="3 13" id="KW-1003">Cell membrane</keyword>
<evidence type="ECO:0000256" key="12">
    <source>
        <dbReference type="RuleBase" id="RU000688"/>
    </source>
</evidence>
<dbReference type="Proteomes" id="UP000675900">
    <property type="component" value="Unassembled WGS sequence"/>
</dbReference>
<evidence type="ECO:0000256" key="10">
    <source>
        <dbReference type="ARBA" id="ARBA00023170"/>
    </source>
</evidence>
<dbReference type="PRINTS" id="PR00245">
    <property type="entry name" value="OLFACTORYR"/>
</dbReference>
<evidence type="ECO:0000256" key="13">
    <source>
        <dbReference type="RuleBase" id="RU363047"/>
    </source>
</evidence>
<feature type="transmembrane region" description="Helical" evidence="13">
    <location>
        <begin position="178"/>
        <end position="196"/>
    </location>
</feature>
<reference evidence="15" key="2">
    <citation type="submission" date="2025-09" db="UniProtKB">
        <authorList>
            <consortium name="Ensembl"/>
        </authorList>
    </citation>
    <scope>IDENTIFICATION</scope>
</reference>
<dbReference type="PROSITE" id="PS50262">
    <property type="entry name" value="G_PROTEIN_RECEP_F1_2"/>
    <property type="match status" value="1"/>
</dbReference>
<keyword evidence="10 12" id="KW-0675">Receptor</keyword>
<evidence type="ECO:0000256" key="11">
    <source>
        <dbReference type="ARBA" id="ARBA00023224"/>
    </source>
</evidence>
<dbReference type="GO" id="GO:0005886">
    <property type="term" value="C:plasma membrane"/>
    <property type="evidence" value="ECO:0007669"/>
    <property type="project" value="UniProtKB-SubCell"/>
</dbReference>
<comment type="function">
    <text evidence="1">Putative odorant or sperm cell receptor.</text>
</comment>
<feature type="transmembrane region" description="Helical" evidence="13">
    <location>
        <begin position="310"/>
        <end position="330"/>
    </location>
</feature>
<dbReference type="Pfam" id="PF13853">
    <property type="entry name" value="7tm_4"/>
    <property type="match status" value="1"/>
</dbReference>
<dbReference type="PRINTS" id="PR00237">
    <property type="entry name" value="GPCRRHODOPSN"/>
</dbReference>
<organism evidence="15 16">
    <name type="scientific">Panthera tigris altaica</name>
    <name type="common">Siberian tiger</name>
    <dbReference type="NCBI Taxonomy" id="74533"/>
    <lineage>
        <taxon>Eukaryota</taxon>
        <taxon>Metazoa</taxon>
        <taxon>Chordata</taxon>
        <taxon>Craniata</taxon>
        <taxon>Vertebrata</taxon>
        <taxon>Euteleostomi</taxon>
        <taxon>Mammalia</taxon>
        <taxon>Eutheria</taxon>
        <taxon>Laurasiatheria</taxon>
        <taxon>Carnivora</taxon>
        <taxon>Feliformia</taxon>
        <taxon>Felidae</taxon>
        <taxon>Pantherinae</taxon>
        <taxon>Panthera</taxon>
    </lineage>
</organism>
<proteinExistence type="inferred from homology"/>
<keyword evidence="5 12" id="KW-0812">Transmembrane</keyword>
<evidence type="ECO:0000256" key="4">
    <source>
        <dbReference type="ARBA" id="ARBA00022606"/>
    </source>
</evidence>